<dbReference type="Proteomes" id="UP000095553">
    <property type="component" value="Unassembled WGS sequence"/>
</dbReference>
<dbReference type="GO" id="GO:0003677">
    <property type="term" value="F:DNA binding"/>
    <property type="evidence" value="ECO:0007669"/>
    <property type="project" value="UniProtKB-KW"/>
</dbReference>
<dbReference type="NCBIfam" id="NF040570">
    <property type="entry name" value="guided_TnpB"/>
    <property type="match status" value="1"/>
</dbReference>
<dbReference type="EMBL" id="CYXY01000011">
    <property type="protein sequence ID" value="CUN02120.1"/>
    <property type="molecule type" value="Genomic_DNA"/>
</dbReference>
<evidence type="ECO:0000313" key="7">
    <source>
        <dbReference type="EMBL" id="CUN02120.1"/>
    </source>
</evidence>
<dbReference type="AlphaFoldDB" id="A0A173TI54"/>
<protein>
    <submittedName>
        <fullName evidence="7">Transposase, IS605 OrfB family</fullName>
    </submittedName>
</protein>
<dbReference type="Pfam" id="PF01385">
    <property type="entry name" value="OrfB_IS605"/>
    <property type="match status" value="1"/>
</dbReference>
<keyword evidence="4" id="KW-0233">DNA recombination</keyword>
<feature type="domain" description="Probable transposase IS891/IS1136/IS1341" evidence="5">
    <location>
        <begin position="249"/>
        <end position="361"/>
    </location>
</feature>
<keyword evidence="3" id="KW-0238">DNA-binding</keyword>
<dbReference type="GO" id="GO:0032196">
    <property type="term" value="P:transposition"/>
    <property type="evidence" value="ECO:0007669"/>
    <property type="project" value="UniProtKB-KW"/>
</dbReference>
<dbReference type="NCBIfam" id="TIGR01766">
    <property type="entry name" value="IS200/IS605 family accessory protein TnpB-like domain"/>
    <property type="match status" value="1"/>
</dbReference>
<gene>
    <name evidence="7" type="ORF">ERS852571_02039</name>
</gene>
<evidence type="ECO:0000256" key="3">
    <source>
        <dbReference type="ARBA" id="ARBA00023125"/>
    </source>
</evidence>
<evidence type="ECO:0000259" key="6">
    <source>
        <dbReference type="Pfam" id="PF07282"/>
    </source>
</evidence>
<sequence>MRTWRMTFNPKKQKDAVFCQYFLTNTTDARRMYNTANFYIRNTMTGIKKSPELRTPNEVEVLHDVFTGIQKANKAKDSKYQKDLEKYNKGLLDKHPKRPKHFPYPTTKEWFLTYNVLDAVFKYTNNEVYYSMNSQLNQNAIRKIAVAWKGYFKILKDYQKNPSKYKERPNMPGYLRNSQYVAWFSNQTAKYSVEKDGRAYLRFTKNKDLFCIGKASLYIGLRYVKTEIKPQHGCYLILVTFDDGIELPKVPEKPKRVIGIDPGVDNLAAVVNNFGVHPFLIKGGAVKAANQRFNKKRASLFSAVTTGSDSRHSVKNSHSLSALSRKRDDLLRDIFYRAAWYICRFAVRHQVDVIVIGHNKDQKQEINLGKQNNQSFVSIPFVRFEQILTNTAAKCGIPVVVQEESYTSKASVLDGDVIPTYGIDDDHVHFSGKRVKRGLYRSADGTFLNADVNGAANVIRKKYPDAFDGQDLKYLWETTDVVKFTDLYPGAKSTCQEHYNGKRHESSPASKAIHRYRKDTRLKYRILFGKSKYVHTSAKKSA</sequence>
<accession>A0A173TI54</accession>
<dbReference type="InterPro" id="IPR001959">
    <property type="entry name" value="Transposase"/>
</dbReference>
<comment type="similarity">
    <text evidence="1">In the C-terminal section; belongs to the transposase 35 family.</text>
</comment>
<dbReference type="Pfam" id="PF07282">
    <property type="entry name" value="Cas12f1-like_TNB"/>
    <property type="match status" value="1"/>
</dbReference>
<evidence type="ECO:0000256" key="2">
    <source>
        <dbReference type="ARBA" id="ARBA00022578"/>
    </source>
</evidence>
<dbReference type="RefSeq" id="WP_055073032.1">
    <property type="nucleotide sequence ID" value="NZ_CYXY01000011.1"/>
</dbReference>
<name>A0A173TI54_ANAHA</name>
<evidence type="ECO:0000313" key="8">
    <source>
        <dbReference type="Proteomes" id="UP000095553"/>
    </source>
</evidence>
<evidence type="ECO:0000256" key="1">
    <source>
        <dbReference type="ARBA" id="ARBA00008761"/>
    </source>
</evidence>
<evidence type="ECO:0000256" key="4">
    <source>
        <dbReference type="ARBA" id="ARBA00023172"/>
    </source>
</evidence>
<feature type="domain" description="Cas12f1-like TNB" evidence="6">
    <location>
        <begin position="381"/>
        <end position="458"/>
    </location>
</feature>
<evidence type="ECO:0000259" key="5">
    <source>
        <dbReference type="Pfam" id="PF01385"/>
    </source>
</evidence>
<organism evidence="7 8">
    <name type="scientific">Anaerostipes hadrus</name>
    <dbReference type="NCBI Taxonomy" id="649756"/>
    <lineage>
        <taxon>Bacteria</taxon>
        <taxon>Bacillati</taxon>
        <taxon>Bacillota</taxon>
        <taxon>Clostridia</taxon>
        <taxon>Lachnospirales</taxon>
        <taxon>Lachnospiraceae</taxon>
        <taxon>Anaerostipes</taxon>
    </lineage>
</organism>
<reference evidence="7 8" key="1">
    <citation type="submission" date="2015-09" db="EMBL/GenBank/DDBJ databases">
        <authorList>
            <consortium name="Pathogen Informatics"/>
        </authorList>
    </citation>
    <scope>NUCLEOTIDE SEQUENCE [LARGE SCALE GENOMIC DNA]</scope>
    <source>
        <strain evidence="7 8">2789STDY5834959</strain>
    </source>
</reference>
<dbReference type="GO" id="GO:0006310">
    <property type="term" value="P:DNA recombination"/>
    <property type="evidence" value="ECO:0007669"/>
    <property type="project" value="UniProtKB-KW"/>
</dbReference>
<proteinExistence type="inferred from homology"/>
<dbReference type="InterPro" id="IPR010095">
    <property type="entry name" value="Cas12f1-like_TNB"/>
</dbReference>
<keyword evidence="2" id="KW-0815">Transposition</keyword>